<dbReference type="NCBIfam" id="NF047421">
    <property type="entry name" value="YfmH_fam"/>
    <property type="match status" value="1"/>
</dbReference>
<proteinExistence type="predicted"/>
<dbReference type="SUPFAM" id="SSF63411">
    <property type="entry name" value="LuxS/MPP-like metallohydrolase"/>
    <property type="match status" value="2"/>
</dbReference>
<dbReference type="AlphaFoldDB" id="A0A078KMG8"/>
<dbReference type="InterPro" id="IPR011765">
    <property type="entry name" value="Pept_M16_N"/>
</dbReference>
<keyword evidence="4" id="KW-1185">Reference proteome</keyword>
<evidence type="ECO:0000313" key="3">
    <source>
        <dbReference type="EMBL" id="CDZ23737.1"/>
    </source>
</evidence>
<keyword evidence="3" id="KW-0645">Protease</keyword>
<dbReference type="OrthoDB" id="9811314at2"/>
<dbReference type="Proteomes" id="UP000032431">
    <property type="component" value="Chromosome I"/>
</dbReference>
<dbReference type="Gene3D" id="3.30.830.10">
    <property type="entry name" value="Metalloenzyme, LuxS/M16 peptidase-like"/>
    <property type="match status" value="2"/>
</dbReference>
<dbReference type="PANTHER" id="PTHR11851:SF134">
    <property type="entry name" value="ZINC-DEPENDENT PROTEASE"/>
    <property type="match status" value="1"/>
</dbReference>
<dbReference type="STRING" id="29343.CCDG5_0606"/>
<dbReference type="InterPro" id="IPR050361">
    <property type="entry name" value="MPP/UQCRC_Complex"/>
</dbReference>
<dbReference type="InterPro" id="IPR007863">
    <property type="entry name" value="Peptidase_M16_C"/>
</dbReference>
<organism evidence="3 4">
    <name type="scientific">[Clostridium] cellulosi</name>
    <dbReference type="NCBI Taxonomy" id="29343"/>
    <lineage>
        <taxon>Bacteria</taxon>
        <taxon>Bacillati</taxon>
        <taxon>Bacillota</taxon>
        <taxon>Clostridia</taxon>
        <taxon>Eubacteriales</taxon>
        <taxon>Oscillospiraceae</taxon>
        <taxon>Oscillospiraceae incertae sedis</taxon>
    </lineage>
</organism>
<dbReference type="EMBL" id="LM995447">
    <property type="protein sequence ID" value="CDZ23737.1"/>
    <property type="molecule type" value="Genomic_DNA"/>
</dbReference>
<dbReference type="PANTHER" id="PTHR11851">
    <property type="entry name" value="METALLOPROTEASE"/>
    <property type="match status" value="1"/>
</dbReference>
<name>A0A078KMG8_9FIRM</name>
<dbReference type="MEROPS" id="M16.A20"/>
<dbReference type="GO" id="GO:0006508">
    <property type="term" value="P:proteolysis"/>
    <property type="evidence" value="ECO:0007669"/>
    <property type="project" value="UniProtKB-KW"/>
</dbReference>
<keyword evidence="3" id="KW-0378">Hydrolase</keyword>
<dbReference type="PATRIC" id="fig|29343.3.peg.629"/>
<feature type="domain" description="Peptidase M16 C-terminal" evidence="2">
    <location>
        <begin position="183"/>
        <end position="358"/>
    </location>
</feature>
<dbReference type="InterPro" id="IPR011249">
    <property type="entry name" value="Metalloenz_LuxS/M16"/>
</dbReference>
<evidence type="ECO:0000259" key="2">
    <source>
        <dbReference type="Pfam" id="PF05193"/>
    </source>
</evidence>
<sequence>MAEFKEIKSDRLNEKILYTRHKSGLDIYIAPKAGYSSQYAIFGTKYGSIDNHFRFEGEDITVPEGIAHYLEHKLFESEDGDAFSRYAKTGASANAYTSFDKTCYLFSSTSRFKESLEILLDFVQHPYFTEQTVKKEQGIIGQEIKMYDDSPDWRVFFNLLGALYHNHPVKIDIAGTVESISRITPELLYKCYGAFYNLSNMLLCVSGDIDPNDVIKVVDRVIKDNEPKKVESIFDPEPDTIVKPRTEQQLSVSVPLFNFGFKDKPALGKEAARKEALTDIVLEVVCGEASPLYRRLYDSGLINANFSKQYFSGRSFASVIFGGESHYPDKVADEIIKETNRLKKEGMNKDDFEAAKRTVYGRLAVTFDSVENIANNIAACRFMDYLPFDVIDEAANAEYNSAQERLNEIFSEERCALSVISPIK</sequence>
<dbReference type="KEGG" id="ccel:CCDG5_0606"/>
<dbReference type="Pfam" id="PF05193">
    <property type="entry name" value="Peptidase_M16_C"/>
    <property type="match status" value="1"/>
</dbReference>
<protein>
    <submittedName>
        <fullName evidence="3">Putative zinc protease YmfH</fullName>
        <ecNumber evidence="3">3.4.24.-</ecNumber>
    </submittedName>
</protein>
<evidence type="ECO:0000313" key="4">
    <source>
        <dbReference type="Proteomes" id="UP000032431"/>
    </source>
</evidence>
<accession>A0A078KMG8</accession>
<reference evidence="4" key="1">
    <citation type="submission" date="2014-07" db="EMBL/GenBank/DDBJ databases">
        <authorList>
            <person name="Wibberg D."/>
        </authorList>
    </citation>
    <scope>NUCLEOTIDE SEQUENCE [LARGE SCALE GENOMIC DNA]</scope>
    <source>
        <strain evidence="4">DG5</strain>
    </source>
</reference>
<dbReference type="GO" id="GO:0046872">
    <property type="term" value="F:metal ion binding"/>
    <property type="evidence" value="ECO:0007669"/>
    <property type="project" value="InterPro"/>
</dbReference>
<dbReference type="GO" id="GO:0008233">
    <property type="term" value="F:peptidase activity"/>
    <property type="evidence" value="ECO:0007669"/>
    <property type="project" value="UniProtKB-KW"/>
</dbReference>
<evidence type="ECO:0000259" key="1">
    <source>
        <dbReference type="Pfam" id="PF00675"/>
    </source>
</evidence>
<gene>
    <name evidence="3" type="primary">ymfH</name>
    <name evidence="3" type="ORF">CCDG5_0606</name>
</gene>
<feature type="domain" description="Peptidase M16 N-terminal" evidence="1">
    <location>
        <begin position="64"/>
        <end position="176"/>
    </location>
</feature>
<dbReference type="EC" id="3.4.24.-" evidence="3"/>
<dbReference type="Pfam" id="PF00675">
    <property type="entry name" value="Peptidase_M16"/>
    <property type="match status" value="1"/>
</dbReference>
<dbReference type="HOGENOM" id="CLU_052317_0_0_9"/>